<dbReference type="EMBL" id="CP027806">
    <property type="protein sequence ID" value="AXI99591.1"/>
    <property type="molecule type" value="Genomic_DNA"/>
</dbReference>
<name>A0A345UGJ0_9BACT</name>
<proteinExistence type="predicted"/>
<accession>A0A345UGJ0</accession>
<dbReference type="RefSeq" id="WP_114982881.1">
    <property type="nucleotide sequence ID" value="NZ_CP027806.1"/>
</dbReference>
<dbReference type="KEGG" id="cprv:CYPRO_0304"/>
<gene>
    <name evidence="1" type="ORF">CYPRO_0304</name>
</gene>
<evidence type="ECO:0000313" key="1">
    <source>
        <dbReference type="EMBL" id="AXI99591.1"/>
    </source>
</evidence>
<evidence type="ECO:0000313" key="2">
    <source>
        <dbReference type="Proteomes" id="UP000254808"/>
    </source>
</evidence>
<dbReference type="Proteomes" id="UP000254808">
    <property type="component" value="Chromosome"/>
</dbReference>
<sequence>MSETAHVLGISFSGNALYYALRPKNETSYLSYIGKADFSFSVLDAFRNADEKLCAHIHRAISRITSGLEADTIRIVSFPQFECWTSLPKIAYDVPAEREAHLKLLAFGLERRNIETTWFETGIQDFRFLCIRDLTMVRMLNACTASFYSTEYCSDFEVGMEWMKLTGNSGSFMALGCGHESISVSSFVLGKLRAATSIRKTRPENLVYAWRQNETSLAWMNGYHDEILLYGPNADLVRNHLAPVLESKAEIRSISTLDEIGVQAAEQTYSFPLQHAFPAIMMAVRQD</sequence>
<dbReference type="OrthoDB" id="1522970at2"/>
<organism evidence="1 2">
    <name type="scientific">Cyclonatronum proteinivorum</name>
    <dbReference type="NCBI Taxonomy" id="1457365"/>
    <lineage>
        <taxon>Bacteria</taxon>
        <taxon>Pseudomonadati</taxon>
        <taxon>Balneolota</taxon>
        <taxon>Balneolia</taxon>
        <taxon>Balneolales</taxon>
        <taxon>Cyclonatronaceae</taxon>
        <taxon>Cyclonatronum</taxon>
    </lineage>
</organism>
<reference evidence="1 2" key="1">
    <citation type="submission" date="2018-03" db="EMBL/GenBank/DDBJ databases">
        <title>Phenotypic and genomic properties of Cyclonatronum proteinivorum gen. nov., sp. nov., a haloalkaliphilic bacteroidete from soda lakes possessing Na+-translocating rhodopsin.</title>
        <authorList>
            <person name="Toshchakov S.V."/>
            <person name="Korzhenkov A."/>
            <person name="Samarov N.I."/>
            <person name="Kublanov I.V."/>
            <person name="Muntyan M.S."/>
            <person name="Sorokin D.Y."/>
        </authorList>
    </citation>
    <scope>NUCLEOTIDE SEQUENCE [LARGE SCALE GENOMIC DNA]</scope>
    <source>
        <strain evidence="1 2">Omega</strain>
    </source>
</reference>
<protein>
    <submittedName>
        <fullName evidence="1">Uncharacterized protein</fullName>
    </submittedName>
</protein>
<dbReference type="AlphaFoldDB" id="A0A345UGJ0"/>
<keyword evidence="2" id="KW-1185">Reference proteome</keyword>